<dbReference type="RefSeq" id="XP_064767519.1">
    <property type="nucleotide sequence ID" value="XM_064910061.1"/>
</dbReference>
<evidence type="ECO:0008006" key="4">
    <source>
        <dbReference type="Google" id="ProtNLM"/>
    </source>
</evidence>
<reference evidence="2 3" key="1">
    <citation type="submission" date="2024-03" db="EMBL/GenBank/DDBJ databases">
        <title>Genome-scale model development and genomic sequencing of the oleaginous clade Lipomyces.</title>
        <authorList>
            <consortium name="Lawrence Berkeley National Laboratory"/>
            <person name="Czajka J.J."/>
            <person name="Han Y."/>
            <person name="Kim J."/>
            <person name="Mondo S.J."/>
            <person name="Hofstad B.A."/>
            <person name="Robles A."/>
            <person name="Haridas S."/>
            <person name="Riley R."/>
            <person name="LaButti K."/>
            <person name="Pangilinan J."/>
            <person name="Andreopoulos W."/>
            <person name="Lipzen A."/>
            <person name="Yan J."/>
            <person name="Wang M."/>
            <person name="Ng V."/>
            <person name="Grigoriev I.V."/>
            <person name="Spatafora J.W."/>
            <person name="Magnuson J.K."/>
            <person name="Baker S.E."/>
            <person name="Pomraning K.R."/>
        </authorList>
    </citation>
    <scope>NUCLEOTIDE SEQUENCE [LARGE SCALE GENOMIC DNA]</scope>
    <source>
        <strain evidence="2 3">Phaff 52-87</strain>
    </source>
</reference>
<dbReference type="Pfam" id="PF04199">
    <property type="entry name" value="Cyclase"/>
    <property type="match status" value="1"/>
</dbReference>
<accession>A0ABR1F3Q7</accession>
<dbReference type="Proteomes" id="UP001498771">
    <property type="component" value="Unassembled WGS sequence"/>
</dbReference>
<name>A0ABR1F3Q7_9ASCO</name>
<comment type="similarity">
    <text evidence="1">Belongs to the Cyclase 1 superfamily.</text>
</comment>
<keyword evidence="3" id="KW-1185">Reference proteome</keyword>
<dbReference type="InterPro" id="IPR037175">
    <property type="entry name" value="KFase_sf"/>
</dbReference>
<proteinExistence type="inferred from homology"/>
<evidence type="ECO:0000256" key="1">
    <source>
        <dbReference type="ARBA" id="ARBA00007865"/>
    </source>
</evidence>
<comment type="caution">
    <text evidence="2">The sequence shown here is derived from an EMBL/GenBank/DDBJ whole genome shotgun (WGS) entry which is preliminary data.</text>
</comment>
<dbReference type="InterPro" id="IPR007325">
    <property type="entry name" value="KFase/CYL"/>
</dbReference>
<gene>
    <name evidence="2" type="ORF">BZA70DRAFT_193857</name>
</gene>
<protein>
    <recommendedName>
        <fullName evidence="4">Cyclase</fullName>
    </recommendedName>
</protein>
<dbReference type="Gene3D" id="3.50.30.50">
    <property type="entry name" value="Putative cyclase"/>
    <property type="match status" value="1"/>
</dbReference>
<organism evidence="2 3">
    <name type="scientific">Myxozyma melibiosi</name>
    <dbReference type="NCBI Taxonomy" id="54550"/>
    <lineage>
        <taxon>Eukaryota</taxon>
        <taxon>Fungi</taxon>
        <taxon>Dikarya</taxon>
        <taxon>Ascomycota</taxon>
        <taxon>Saccharomycotina</taxon>
        <taxon>Lipomycetes</taxon>
        <taxon>Lipomycetales</taxon>
        <taxon>Lipomycetaceae</taxon>
        <taxon>Myxozyma</taxon>
    </lineage>
</organism>
<sequence length="354" mass="39921">MAGSPFVTKDNYVPVKAPKTFADFPSFDGLPDRRRFWVWGPPGSEEEALGMLNMLTPELVASAAAKEIKYGERVGLGWTFDKLDFPPFKRANFKHDIKWVSFPFAFDDEYHMNPQQSSQWDGFRHHSQFVDPNVTSREELAGVSDPDEASIWYGGTSAHEVLDRSNDRISIHHWAKKGIAGRGVLLDYASWADEQGIKYSTFDKHAIPLSDLLKVAERYNVTFEPGDILCVRIGVTREWLTKDDEWKAQYQKTVPPDHAGIEQSEELLRFIWDNHFTALIGDAIAWELYPNPNQSLSVHQTVLAGWGVPLGELFDLEALAALCKEKNKYSFFFTSMPFNAVGGVSSAPNAMAIL</sequence>
<dbReference type="EMBL" id="JBBJBU010000008">
    <property type="protein sequence ID" value="KAK7204486.1"/>
    <property type="molecule type" value="Genomic_DNA"/>
</dbReference>
<evidence type="ECO:0000313" key="3">
    <source>
        <dbReference type="Proteomes" id="UP001498771"/>
    </source>
</evidence>
<evidence type="ECO:0000313" key="2">
    <source>
        <dbReference type="EMBL" id="KAK7204486.1"/>
    </source>
</evidence>
<dbReference type="GeneID" id="90035573"/>
<dbReference type="PANTHER" id="PTHR34861:SF11">
    <property type="entry name" value="CYCLASE"/>
    <property type="match status" value="1"/>
</dbReference>
<dbReference type="PANTHER" id="PTHR34861">
    <property type="match status" value="1"/>
</dbReference>